<keyword evidence="2" id="KW-1185">Reference proteome</keyword>
<dbReference type="EMBL" id="RDRB01000004">
    <property type="protein sequence ID" value="ROU02403.1"/>
    <property type="molecule type" value="Genomic_DNA"/>
</dbReference>
<organism evidence="1 2">
    <name type="scientific">Histidinibacterium lentulum</name>
    <dbReference type="NCBI Taxonomy" id="2480588"/>
    <lineage>
        <taxon>Bacteria</taxon>
        <taxon>Pseudomonadati</taxon>
        <taxon>Pseudomonadota</taxon>
        <taxon>Alphaproteobacteria</taxon>
        <taxon>Rhodobacterales</taxon>
        <taxon>Paracoccaceae</taxon>
        <taxon>Histidinibacterium</taxon>
    </lineage>
</organism>
<evidence type="ECO:0000313" key="2">
    <source>
        <dbReference type="Proteomes" id="UP000268016"/>
    </source>
</evidence>
<dbReference type="Pfam" id="PF09550">
    <property type="entry name" value="Phage_TAC_6"/>
    <property type="match status" value="1"/>
</dbReference>
<name>A0A3N2R4T9_9RHOB</name>
<comment type="caution">
    <text evidence="1">The sequence shown here is derived from an EMBL/GenBank/DDBJ whole genome shotgun (WGS) entry which is preliminary data.</text>
</comment>
<reference evidence="1 2" key="1">
    <citation type="submission" date="2018-10" db="EMBL/GenBank/DDBJ databases">
        <title>Histidinibacterium lentulum gen. nov., sp. nov., a marine bacterium from the culture broth of Picochlorum sp. 122.</title>
        <authorList>
            <person name="Wang G."/>
        </authorList>
    </citation>
    <scope>NUCLEOTIDE SEQUENCE [LARGE SCALE GENOMIC DNA]</scope>
    <source>
        <strain evidence="1 2">B17</strain>
    </source>
</reference>
<proteinExistence type="predicted"/>
<dbReference type="RefSeq" id="WP_123641920.1">
    <property type="nucleotide sequence ID" value="NZ_ML119084.1"/>
</dbReference>
<dbReference type="InterPro" id="IPR011739">
    <property type="entry name" value="GTA_rcc01693"/>
</dbReference>
<protein>
    <submittedName>
        <fullName evidence="1">Phage tail assembly chaperone</fullName>
    </submittedName>
</protein>
<sequence length="67" mass="7316">MARLDWAGLMRAGLRGLGLRPAEFWALTPVELALMLGAEAGAPAPMMRARLEELAARYPDKPGEPQR</sequence>
<accession>A0A3N2R4T9</accession>
<dbReference type="Proteomes" id="UP000268016">
    <property type="component" value="Unassembled WGS sequence"/>
</dbReference>
<gene>
    <name evidence="1" type="ORF">EAT49_08650</name>
</gene>
<evidence type="ECO:0000313" key="1">
    <source>
        <dbReference type="EMBL" id="ROU02403.1"/>
    </source>
</evidence>
<dbReference type="InterPro" id="IPR019056">
    <property type="entry name" value="Phage_TAC_6"/>
</dbReference>
<dbReference type="AlphaFoldDB" id="A0A3N2R4T9"/>
<dbReference type="NCBIfam" id="TIGR02216">
    <property type="entry name" value="phage_TIGR02216"/>
    <property type="match status" value="1"/>
</dbReference>